<dbReference type="Proteomes" id="UP000184268">
    <property type="component" value="Unassembled WGS sequence"/>
</dbReference>
<evidence type="ECO:0000313" key="3">
    <source>
        <dbReference type="Proteomes" id="UP000184268"/>
    </source>
</evidence>
<evidence type="ECO:0000313" key="2">
    <source>
        <dbReference type="EMBL" id="SHH52739.1"/>
    </source>
</evidence>
<dbReference type="AlphaFoldDB" id="A0A1M5TPW0"/>
<reference evidence="3" key="1">
    <citation type="submission" date="2016-11" db="EMBL/GenBank/DDBJ databases">
        <authorList>
            <person name="Varghese N."/>
            <person name="Submissions S."/>
        </authorList>
    </citation>
    <scope>NUCLEOTIDE SEQUENCE [LARGE SCALE GENOMIC DNA]</scope>
    <source>
        <strain evidence="3">DSM 16917</strain>
    </source>
</reference>
<gene>
    <name evidence="2" type="ORF">SAMN02745129_2231</name>
</gene>
<dbReference type="STRING" id="299255.SAMN02745129_2231"/>
<evidence type="ECO:0008006" key="4">
    <source>
        <dbReference type="Google" id="ProtNLM"/>
    </source>
</evidence>
<proteinExistence type="predicted"/>
<accession>A0A1M5TPW0</accession>
<protein>
    <recommendedName>
        <fullName evidence="4">Regulatory protein, Fis family</fullName>
    </recommendedName>
</protein>
<organism evidence="2 3">
    <name type="scientific">Ferrimonas marina</name>
    <dbReference type="NCBI Taxonomy" id="299255"/>
    <lineage>
        <taxon>Bacteria</taxon>
        <taxon>Pseudomonadati</taxon>
        <taxon>Pseudomonadota</taxon>
        <taxon>Gammaproteobacteria</taxon>
        <taxon>Alteromonadales</taxon>
        <taxon>Ferrimonadaceae</taxon>
        <taxon>Ferrimonas</taxon>
    </lineage>
</organism>
<feature type="region of interest" description="Disordered" evidence="1">
    <location>
        <begin position="57"/>
        <end position="81"/>
    </location>
</feature>
<sequence>MKVDLGKAIELEMPLRELQRIIEAEICRLAIAKHKTKSAAAKALKISADNVHLDIAWRESKGKPSRREEMEAQRKAEHGGQ</sequence>
<evidence type="ECO:0000256" key="1">
    <source>
        <dbReference type="SAM" id="MobiDB-lite"/>
    </source>
</evidence>
<name>A0A1M5TPW0_9GAMM</name>
<dbReference type="RefSeq" id="WP_067656111.1">
    <property type="nucleotide sequence ID" value="NZ_FQXG01000003.1"/>
</dbReference>
<keyword evidence="3" id="KW-1185">Reference proteome</keyword>
<dbReference type="EMBL" id="FQXG01000003">
    <property type="protein sequence ID" value="SHH52739.1"/>
    <property type="molecule type" value="Genomic_DNA"/>
</dbReference>